<dbReference type="InterPro" id="IPR014756">
    <property type="entry name" value="Ig_E-set"/>
</dbReference>
<dbReference type="SUPFAM" id="SSF51445">
    <property type="entry name" value="(Trans)glycosidases"/>
    <property type="match status" value="1"/>
</dbReference>
<dbReference type="EMBL" id="UINC01009103">
    <property type="protein sequence ID" value="SVA40892.1"/>
    <property type="molecule type" value="Genomic_DNA"/>
</dbReference>
<dbReference type="GO" id="GO:0005975">
    <property type="term" value="P:carbohydrate metabolic process"/>
    <property type="evidence" value="ECO:0007669"/>
    <property type="project" value="InterPro"/>
</dbReference>
<dbReference type="InterPro" id="IPR013783">
    <property type="entry name" value="Ig-like_fold"/>
</dbReference>
<dbReference type="Gene3D" id="2.60.40.10">
    <property type="entry name" value="Immunoglobulins"/>
    <property type="match status" value="1"/>
</dbReference>
<dbReference type="InterPro" id="IPR017853">
    <property type="entry name" value="GH"/>
</dbReference>
<dbReference type="Gene3D" id="2.60.40.1180">
    <property type="entry name" value="Golgi alpha-mannosidase II"/>
    <property type="match status" value="1"/>
</dbReference>
<comment type="similarity">
    <text evidence="1">Belongs to the glycosyl hydrolase 13 family.</text>
</comment>
<dbReference type="AlphaFoldDB" id="A0A381VKR1"/>
<protein>
    <recommendedName>
        <fullName evidence="2">Glycosyl hydrolase family 13 catalytic domain-containing protein</fullName>
    </recommendedName>
</protein>
<dbReference type="PANTHER" id="PTHR43002">
    <property type="entry name" value="GLYCOGEN DEBRANCHING ENZYME"/>
    <property type="match status" value="1"/>
</dbReference>
<evidence type="ECO:0000313" key="3">
    <source>
        <dbReference type="EMBL" id="SVA40892.1"/>
    </source>
</evidence>
<dbReference type="Pfam" id="PF02922">
    <property type="entry name" value="CBM_48"/>
    <property type="match status" value="1"/>
</dbReference>
<evidence type="ECO:0000259" key="2">
    <source>
        <dbReference type="SMART" id="SM00642"/>
    </source>
</evidence>
<sequence length="668" mass="76520">MNILKAVLIATVCTTLFTGVGKMENDILSYGAFIKNGETEFRLMAPKADMVFLVIFQKYDDETGTEYPMNKTTKGIWSCFLKNTGIGTLYGYRLKGDYLGNDPNLIIADPYSKAAITQNSMSHVAKSLVIDDTYDWEDDTWIKIDPRDLVIYEMHVRDMTAHPTSTADQKGTYVGLAEAGQNGGIEHIEAMGVNAVQILPIQDFANFEVPFKDNKAPLYNDWNPYERNHWGYMTTFFFAPESYYASDGTDTPGNWNGKDGRAVNEIKDMVKAFHKAGIAVIMDVVYNHVSNYDWQPLKYIDREIYFRLDKNGNYIANSGCGNDTRTEHPKMRQLILESIKYWMTEYHIDGFRFDLGNLIDAETRQLIIDELKAINPHVILLAEPWGNGYDPDGFSDMGWASFNDQFRDGLKGNVFDVEEKGFLFGQYRGKDDQNILQCLVMGSLREHDRQYIRSAHSVNYLECHDNYTFGDRLRITGGFVDKDEKITNTQKNALVQDKLLAMNKLGALFLFTSQGITFIHEGQEWARSKVVAETTVPDKHIGLIDHNSYEKDNETNWLNWNEREMNRELVDYYKGLIELRKQYSEFRHSKPEDFEFMDVGEKVAVAYILKDRFVVILNGENEDTLELDIPAGQWNILADEKLVNLEDQQLVSNKISVPPSSGIVLKRN</sequence>
<dbReference type="GO" id="GO:0004553">
    <property type="term" value="F:hydrolase activity, hydrolyzing O-glycosyl compounds"/>
    <property type="evidence" value="ECO:0007669"/>
    <property type="project" value="InterPro"/>
</dbReference>
<dbReference type="InterPro" id="IPR004193">
    <property type="entry name" value="Glyco_hydro_13_N"/>
</dbReference>
<feature type="domain" description="Glycosyl hydrolase family 13 catalytic" evidence="2">
    <location>
        <begin position="160"/>
        <end position="580"/>
    </location>
</feature>
<name>A0A381VKR1_9ZZZZ</name>
<proteinExistence type="inferred from homology"/>
<dbReference type="SMART" id="SM00642">
    <property type="entry name" value="Aamy"/>
    <property type="match status" value="1"/>
</dbReference>
<dbReference type="Gene3D" id="3.20.20.80">
    <property type="entry name" value="Glycosidases"/>
    <property type="match status" value="1"/>
</dbReference>
<reference evidence="3" key="1">
    <citation type="submission" date="2018-05" db="EMBL/GenBank/DDBJ databases">
        <authorList>
            <person name="Lanie J.A."/>
            <person name="Ng W.-L."/>
            <person name="Kazmierczak K.M."/>
            <person name="Andrzejewski T.M."/>
            <person name="Davidsen T.M."/>
            <person name="Wayne K.J."/>
            <person name="Tettelin H."/>
            <person name="Glass J.I."/>
            <person name="Rusch D."/>
            <person name="Podicherti R."/>
            <person name="Tsui H.-C.T."/>
            <person name="Winkler M.E."/>
        </authorList>
    </citation>
    <scope>NUCLEOTIDE SEQUENCE</scope>
</reference>
<dbReference type="InterPro" id="IPR044505">
    <property type="entry name" value="GlgX_Isoamylase_N_E_set"/>
</dbReference>
<organism evidence="3">
    <name type="scientific">marine metagenome</name>
    <dbReference type="NCBI Taxonomy" id="408172"/>
    <lineage>
        <taxon>unclassified sequences</taxon>
        <taxon>metagenomes</taxon>
        <taxon>ecological metagenomes</taxon>
    </lineage>
</organism>
<evidence type="ECO:0000256" key="1">
    <source>
        <dbReference type="ARBA" id="ARBA00008061"/>
    </source>
</evidence>
<dbReference type="InterPro" id="IPR013780">
    <property type="entry name" value="Glyco_hydro_b"/>
</dbReference>
<gene>
    <name evidence="3" type="ORF">METZ01_LOCUS93746</name>
</gene>
<dbReference type="SUPFAM" id="SSF81296">
    <property type="entry name" value="E set domains"/>
    <property type="match status" value="1"/>
</dbReference>
<dbReference type="CDD" id="cd11341">
    <property type="entry name" value="AmyAc_Pullulanase_LD-like"/>
    <property type="match status" value="1"/>
</dbReference>
<accession>A0A381VKR1</accession>
<dbReference type="InterPro" id="IPR006047">
    <property type="entry name" value="GH13_cat_dom"/>
</dbReference>
<dbReference type="CDD" id="cd02856">
    <property type="entry name" value="E_set_GDE_Isoamylase_N"/>
    <property type="match status" value="1"/>
</dbReference>